<feature type="transmembrane region" description="Helical" evidence="1">
    <location>
        <begin position="52"/>
        <end position="73"/>
    </location>
</feature>
<keyword evidence="1" id="KW-0812">Transmembrane</keyword>
<dbReference type="EMBL" id="NBBI01000001">
    <property type="protein sequence ID" value="OWK33160.1"/>
    <property type="molecule type" value="Genomic_DNA"/>
</dbReference>
<protein>
    <submittedName>
        <fullName evidence="2">Uncharacterized protein</fullName>
    </submittedName>
</protein>
<accession>A0A245ZTW5</accession>
<proteinExistence type="predicted"/>
<organism evidence="2 3">
    <name type="scientific">Sphingomonas dokdonensis</name>
    <dbReference type="NCBI Taxonomy" id="344880"/>
    <lineage>
        <taxon>Bacteria</taxon>
        <taxon>Pseudomonadati</taxon>
        <taxon>Pseudomonadota</taxon>
        <taxon>Alphaproteobacteria</taxon>
        <taxon>Sphingomonadales</taxon>
        <taxon>Sphingomonadaceae</taxon>
        <taxon>Sphingomonas</taxon>
    </lineage>
</organism>
<dbReference type="AlphaFoldDB" id="A0A245ZTW5"/>
<name>A0A245ZTW5_9SPHN</name>
<dbReference type="OrthoDB" id="7577072at2"/>
<dbReference type="RefSeq" id="WP_088365469.1">
    <property type="nucleotide sequence ID" value="NZ_NBBI01000001.1"/>
</dbReference>
<reference evidence="2 3" key="1">
    <citation type="submission" date="2017-03" db="EMBL/GenBank/DDBJ databases">
        <title>Genome sequence of Sphingomonas dokdonensis DSM 21029.</title>
        <authorList>
            <person name="Poehlein A."/>
            <person name="Wuebbeler J.H."/>
            <person name="Steinbuechel A."/>
            <person name="Daniel R."/>
        </authorList>
    </citation>
    <scope>NUCLEOTIDE SEQUENCE [LARGE SCALE GENOMIC DNA]</scope>
    <source>
        <strain evidence="2 3">DSM 21029</strain>
    </source>
</reference>
<keyword evidence="3" id="KW-1185">Reference proteome</keyword>
<gene>
    <name evidence="2" type="ORF">SPDO_00340</name>
</gene>
<evidence type="ECO:0000256" key="1">
    <source>
        <dbReference type="SAM" id="Phobius"/>
    </source>
</evidence>
<dbReference type="Proteomes" id="UP000197290">
    <property type="component" value="Unassembled WGS sequence"/>
</dbReference>
<keyword evidence="1" id="KW-0472">Membrane</keyword>
<evidence type="ECO:0000313" key="2">
    <source>
        <dbReference type="EMBL" id="OWK33160.1"/>
    </source>
</evidence>
<evidence type="ECO:0000313" key="3">
    <source>
        <dbReference type="Proteomes" id="UP000197290"/>
    </source>
</evidence>
<keyword evidence="1" id="KW-1133">Transmembrane helix</keyword>
<comment type="caution">
    <text evidence="2">The sequence shown here is derived from an EMBL/GenBank/DDBJ whole genome shotgun (WGS) entry which is preliminary data.</text>
</comment>
<feature type="transmembrane region" description="Helical" evidence="1">
    <location>
        <begin position="21"/>
        <end position="40"/>
    </location>
</feature>
<sequence length="107" mass="11739">MSGMFWRFAHQRYHVRPPSRITELAALTGAVFFIIVYGAALLDGWPLGTADALIGIALIGIALIGIPLASGIMHRRIRLEASKGPDALCRKRIATNRYARPLSRTDP</sequence>